<sequence length="174" mass="19868">MAAKFVKISPQDIRDNPFKAIGDEWMLVTAGSLGSYNTMTASWGGLGVLWGKNIAFCVIRPTRYTYEFMEKADTFTLCFFDGKYKKALSFCGTHSGRDYDKARETGLTAAETENGSVYFNEARLVLECKKLYYDDINPRNFVDPEIDSHYPDKDYHRMYVGEIINVLKKADDTE</sequence>
<dbReference type="AlphaFoldDB" id="A0A1B1YHQ2"/>
<evidence type="ECO:0000313" key="4">
    <source>
        <dbReference type="Proteomes" id="UP000092931"/>
    </source>
</evidence>
<accession>A0A1B1YHQ2</accession>
<dbReference type="InterPro" id="IPR002563">
    <property type="entry name" value="Flavin_Rdtase-like_dom"/>
</dbReference>
<proteinExistence type="inferred from homology"/>
<dbReference type="PANTHER" id="PTHR43567:SF5">
    <property type="entry name" value="HYPOTHETICAL CYTOSOLIC PROTEIN"/>
    <property type="match status" value="1"/>
</dbReference>
<dbReference type="Proteomes" id="UP000092931">
    <property type="component" value="Chromosome"/>
</dbReference>
<protein>
    <submittedName>
        <fullName evidence="3">Flavin reductase</fullName>
    </submittedName>
</protein>
<organism evidence="3 4">
    <name type="scientific">Thermoclostridium stercorarium subsp. leptospartum DSM 9219</name>
    <dbReference type="NCBI Taxonomy" id="1346611"/>
    <lineage>
        <taxon>Bacteria</taxon>
        <taxon>Bacillati</taxon>
        <taxon>Bacillota</taxon>
        <taxon>Clostridia</taxon>
        <taxon>Eubacteriales</taxon>
        <taxon>Oscillospiraceae</taxon>
        <taxon>Thermoclostridium</taxon>
    </lineage>
</organism>
<dbReference type="Pfam" id="PF01613">
    <property type="entry name" value="Flavin_Reduct"/>
    <property type="match status" value="1"/>
</dbReference>
<evidence type="ECO:0000259" key="2">
    <source>
        <dbReference type="Pfam" id="PF01613"/>
    </source>
</evidence>
<evidence type="ECO:0000313" key="3">
    <source>
        <dbReference type="EMBL" id="ANX00294.1"/>
    </source>
</evidence>
<dbReference type="EMBL" id="CP014673">
    <property type="protein sequence ID" value="ANX00294.1"/>
    <property type="molecule type" value="Genomic_DNA"/>
</dbReference>
<name>A0A1B1YHQ2_THEST</name>
<dbReference type="InterPro" id="IPR052174">
    <property type="entry name" value="Flavoredoxin"/>
</dbReference>
<dbReference type="GO" id="GO:0016646">
    <property type="term" value="F:oxidoreductase activity, acting on the CH-NH group of donors, NAD or NADP as acceptor"/>
    <property type="evidence" value="ECO:0007669"/>
    <property type="project" value="UniProtKB-ARBA"/>
</dbReference>
<comment type="similarity">
    <text evidence="1">Belongs to the flavoredoxin family.</text>
</comment>
<feature type="domain" description="Flavin reductase like" evidence="2">
    <location>
        <begin position="26"/>
        <end position="167"/>
    </location>
</feature>
<evidence type="ECO:0000256" key="1">
    <source>
        <dbReference type="ARBA" id="ARBA00038054"/>
    </source>
</evidence>
<gene>
    <name evidence="3" type="ORF">CSTERLE_01150</name>
</gene>
<dbReference type="Gene3D" id="2.30.110.10">
    <property type="entry name" value="Electron Transport, Fmn-binding Protein, Chain A"/>
    <property type="match status" value="1"/>
</dbReference>
<dbReference type="SUPFAM" id="SSF50475">
    <property type="entry name" value="FMN-binding split barrel"/>
    <property type="match status" value="1"/>
</dbReference>
<reference evidence="3 4" key="1">
    <citation type="submission" date="2016-02" db="EMBL/GenBank/DDBJ databases">
        <title>Comparison of Clostridium stercorarium subspecies using comparative genomics and transcriptomics.</title>
        <authorList>
            <person name="Schellenberg J."/>
            <person name="Thallinger G."/>
            <person name="Levin D.B."/>
            <person name="Zhang X."/>
            <person name="Alvare G."/>
            <person name="Fristensky B."/>
            <person name="Sparling R."/>
        </authorList>
    </citation>
    <scope>NUCLEOTIDE SEQUENCE [LARGE SCALE GENOMIC DNA]</scope>
    <source>
        <strain evidence="3 4">DSM 9219</strain>
    </source>
</reference>
<dbReference type="InterPro" id="IPR012349">
    <property type="entry name" value="Split_barrel_FMN-bd"/>
</dbReference>
<dbReference type="PANTHER" id="PTHR43567">
    <property type="entry name" value="FLAVOREDOXIN-RELATED-RELATED"/>
    <property type="match status" value="1"/>
</dbReference>
<dbReference type="RefSeq" id="WP_015357959.1">
    <property type="nucleotide sequence ID" value="NZ_CP014673.1"/>
</dbReference>
<dbReference type="GO" id="GO:0010181">
    <property type="term" value="F:FMN binding"/>
    <property type="evidence" value="ECO:0007669"/>
    <property type="project" value="InterPro"/>
</dbReference>